<keyword evidence="3" id="KW-1185">Reference proteome</keyword>
<dbReference type="PANTHER" id="PTHR43157:SF64">
    <property type="entry name" value="RETINOL DEHYDROGENASE 14"/>
    <property type="match status" value="1"/>
</dbReference>
<comment type="caution">
    <text evidence="2">The sequence shown here is derived from an EMBL/GenBank/DDBJ whole genome shotgun (WGS) entry which is preliminary data.</text>
</comment>
<evidence type="ECO:0000313" key="2">
    <source>
        <dbReference type="EMBL" id="RWS11309.1"/>
    </source>
</evidence>
<dbReference type="Gene3D" id="3.40.50.720">
    <property type="entry name" value="NAD(P)-binding Rossmann-like Domain"/>
    <property type="match status" value="3"/>
</dbReference>
<accession>A0A3S3PK31</accession>
<dbReference type="InterPro" id="IPR002347">
    <property type="entry name" value="SDR_fam"/>
</dbReference>
<dbReference type="Proteomes" id="UP000285301">
    <property type="component" value="Unassembled WGS sequence"/>
</dbReference>
<evidence type="ECO:0000313" key="3">
    <source>
        <dbReference type="Proteomes" id="UP000285301"/>
    </source>
</evidence>
<dbReference type="CDD" id="cd05327">
    <property type="entry name" value="retinol-DH_like_SDR_c_like"/>
    <property type="match status" value="1"/>
</dbReference>
<dbReference type="GO" id="GO:0016491">
    <property type="term" value="F:oxidoreductase activity"/>
    <property type="evidence" value="ECO:0007669"/>
    <property type="project" value="UniProtKB-KW"/>
</dbReference>
<keyword evidence="1" id="KW-0560">Oxidoreductase</keyword>
<name>A0A3S3PK31_9ACAR</name>
<dbReference type="STRING" id="1965070.A0A3S3PK31"/>
<dbReference type="AlphaFoldDB" id="A0A3S3PK31"/>
<dbReference type="InterPro" id="IPR036291">
    <property type="entry name" value="NAD(P)-bd_dom_sf"/>
</dbReference>
<reference evidence="2 3" key="1">
    <citation type="journal article" date="2018" name="Gigascience">
        <title>Genomes of trombidid mites reveal novel predicted allergens and laterally-transferred genes associated with secondary metabolism.</title>
        <authorList>
            <person name="Dong X."/>
            <person name="Chaisiri K."/>
            <person name="Xia D."/>
            <person name="Armstrong S.D."/>
            <person name="Fang Y."/>
            <person name="Donnelly M.J."/>
            <person name="Kadowaki T."/>
            <person name="McGarry J.W."/>
            <person name="Darby A.C."/>
            <person name="Makepeace B.L."/>
        </authorList>
    </citation>
    <scope>NUCLEOTIDE SEQUENCE [LARGE SCALE GENOMIC DNA]</scope>
    <source>
        <strain evidence="2">UoL-WK</strain>
    </source>
</reference>
<dbReference type="OrthoDB" id="9989144at2759"/>
<evidence type="ECO:0000256" key="1">
    <source>
        <dbReference type="ARBA" id="ARBA00023002"/>
    </source>
</evidence>
<dbReference type="SUPFAM" id="SSF51735">
    <property type="entry name" value="NAD(P)-binding Rossmann-fold domains"/>
    <property type="match status" value="2"/>
</dbReference>
<dbReference type="PANTHER" id="PTHR43157">
    <property type="entry name" value="PHOSPHATIDYLINOSITOL-GLYCAN BIOSYNTHESIS CLASS F PROTEIN-RELATED"/>
    <property type="match status" value="1"/>
</dbReference>
<dbReference type="InterPro" id="IPR020904">
    <property type="entry name" value="Sc_DH/Rdtase_CS"/>
</dbReference>
<dbReference type="PROSITE" id="PS00061">
    <property type="entry name" value="ADH_SHORT"/>
    <property type="match status" value="1"/>
</dbReference>
<dbReference type="PRINTS" id="PR00081">
    <property type="entry name" value="GDHRDH"/>
</dbReference>
<proteinExistence type="predicted"/>
<dbReference type="EMBL" id="NCKU01001769">
    <property type="protein sequence ID" value="RWS11309.1"/>
    <property type="molecule type" value="Genomic_DNA"/>
</dbReference>
<sequence>MLRGSAYFQSSCPSNNRIYGKTVIITGGNTGIGKEIAIDLASRGGRIIVVCRNPEKALMAVKEIKEESGSSNVYSYSMDLSSLQSIRVTAAKILEKETRIDILINNAGVMMGSYAKTVDGFESHFGVNYLGHFLFTLLLLNKMKESPNARIINVSSSKHEEGKIDFDDLNLERSYSPFIAYANSKLALILFTRELSNRLKGSSVRVYSTSPSIPTSNSPRMYSILENMVSCSGLSARRAARSQVHCAVDSDAGKYSGLHFVDCKPTIPADQALDDESAKRLWDISLNLVELCDIRQRAKNCALDKRLDGKTVIITGGNSGIGKETAIDLARRGRFSISLEIKFKIIQFEIIGARVLICCRNEEKALNAIDVIKRNSNSDNVQYYLMDLASFRSIRHAAAIILENELNIDILINNAAVMMCPFELTVDGYELQFATNHLVGKIDFENLNGEKSYSPTLAYANSKLANILFATELSRRLQGTGINVYSLHPGIVQTELVKSIESCVQRFLINSITRLFGKSATQGAQTHIYCAVNKEIGTETGFYYVNCEKVEPSKQAIDEDTAKKLWQVSLEMVGLVDYCDI</sequence>
<dbReference type="Pfam" id="PF00106">
    <property type="entry name" value="adh_short"/>
    <property type="match status" value="3"/>
</dbReference>
<protein>
    <submittedName>
        <fullName evidence="2">Retinol dehydrogenase 12-like protein</fullName>
    </submittedName>
</protein>
<gene>
    <name evidence="2" type="ORF">B4U79_02675</name>
</gene>
<organism evidence="2 3">
    <name type="scientific">Dinothrombium tinctorium</name>
    <dbReference type="NCBI Taxonomy" id="1965070"/>
    <lineage>
        <taxon>Eukaryota</taxon>
        <taxon>Metazoa</taxon>
        <taxon>Ecdysozoa</taxon>
        <taxon>Arthropoda</taxon>
        <taxon>Chelicerata</taxon>
        <taxon>Arachnida</taxon>
        <taxon>Acari</taxon>
        <taxon>Acariformes</taxon>
        <taxon>Trombidiformes</taxon>
        <taxon>Prostigmata</taxon>
        <taxon>Anystina</taxon>
        <taxon>Parasitengona</taxon>
        <taxon>Trombidioidea</taxon>
        <taxon>Trombidiidae</taxon>
        <taxon>Dinothrombium</taxon>
    </lineage>
</organism>
<dbReference type="PRINTS" id="PR00080">
    <property type="entry name" value="SDRFAMILY"/>
</dbReference>